<accession>A0ABW8MWD4</accession>
<keyword evidence="2" id="KW-1185">Reference proteome</keyword>
<dbReference type="Proteomes" id="UP001620514">
    <property type="component" value="Unassembled WGS sequence"/>
</dbReference>
<proteinExistence type="predicted"/>
<dbReference type="EMBL" id="JBIYDN010000042">
    <property type="protein sequence ID" value="MFK4448042.1"/>
    <property type="molecule type" value="Genomic_DNA"/>
</dbReference>
<gene>
    <name evidence="1" type="ORF">ABH943_008085</name>
</gene>
<dbReference type="Gene3D" id="1.10.10.2830">
    <property type="match status" value="1"/>
</dbReference>
<evidence type="ECO:0000313" key="2">
    <source>
        <dbReference type="Proteomes" id="UP001620514"/>
    </source>
</evidence>
<comment type="caution">
    <text evidence="1">The sequence shown here is derived from an EMBL/GenBank/DDBJ whole genome shotgun (WGS) entry which is preliminary data.</text>
</comment>
<name>A0ABW8MWD4_9BURK</name>
<organism evidence="1 2">
    <name type="scientific">Caballeronia udeis</name>
    <dbReference type="NCBI Taxonomy" id="1232866"/>
    <lineage>
        <taxon>Bacteria</taxon>
        <taxon>Pseudomonadati</taxon>
        <taxon>Pseudomonadota</taxon>
        <taxon>Betaproteobacteria</taxon>
        <taxon>Burkholderiales</taxon>
        <taxon>Burkholderiaceae</taxon>
        <taxon>Caballeronia</taxon>
    </lineage>
</organism>
<dbReference type="SUPFAM" id="SSF109709">
    <property type="entry name" value="KorB DNA-binding domain-like"/>
    <property type="match status" value="1"/>
</dbReference>
<protein>
    <submittedName>
        <fullName evidence="1">ParB-like chromosome segregation protein Spo0J</fullName>
    </submittedName>
</protein>
<evidence type="ECO:0000313" key="1">
    <source>
        <dbReference type="EMBL" id="MFK4448042.1"/>
    </source>
</evidence>
<reference evidence="1 2" key="1">
    <citation type="submission" date="2024-11" db="EMBL/GenBank/DDBJ databases">
        <title>Using genomics to understand microbial adaptation to soil warming.</title>
        <authorList>
            <person name="Deangelis K.M. PhD."/>
        </authorList>
    </citation>
    <scope>NUCLEOTIDE SEQUENCE [LARGE SCALE GENOMIC DNA]</scope>
    <source>
        <strain evidence="1 2">GAS97</strain>
    </source>
</reference>
<sequence>MVTSASLFNHRMSRKAYSKNTTGVRDVSNAENSLACLYTPARNRKSQSQARSIHTVLPGIYVYIGQHRYHTVMLAVSEGADIPRVPIIIDEAKSVSRTNLIIAGVLSNDGENLSPLELAGAIADLRREGLDQATICEQLSITDQTVRDCALLLESAPAGIHELVRTKVIAGTLAIQEIRRHGGEKALGRLTSAATEAKASGKTKVTKKALAKSTSDKISAVHAKQLLQALQSVLHDPLFGKLSPGTIAGVHTALTPLADLLDAAPKKLKHPVHTANKHGVFTDSEVIRAQAPRNRSGSSPAEICLAQPEQGTWIFSTSLSIGSVYTGSLPSLHEFTATFPTRGQALRAAVSEITRLMDNPKTRAAKEAKGVHEWLDKLYAMPDPDWSEEMVDAAKGVS</sequence>